<evidence type="ECO:0000256" key="4">
    <source>
        <dbReference type="ARBA" id="ARBA00022553"/>
    </source>
</evidence>
<evidence type="ECO:0000256" key="5">
    <source>
        <dbReference type="ARBA" id="ARBA00022692"/>
    </source>
</evidence>
<dbReference type="EMBL" id="GDKF01004352">
    <property type="protein sequence ID" value="JAT74270.1"/>
    <property type="molecule type" value="Transcribed_RNA"/>
</dbReference>
<evidence type="ECO:0000256" key="15">
    <source>
        <dbReference type="SAM" id="MobiDB-lite"/>
    </source>
</evidence>
<feature type="region of interest" description="Disordered" evidence="15">
    <location>
        <begin position="391"/>
        <end position="421"/>
    </location>
</feature>
<keyword evidence="5" id="KW-0812">Transmembrane</keyword>
<proteinExistence type="predicted"/>
<evidence type="ECO:0000256" key="10">
    <source>
        <dbReference type="ARBA" id="ARBA00022989"/>
    </source>
</evidence>
<dbReference type="GO" id="GO:0005886">
    <property type="term" value="C:plasma membrane"/>
    <property type="evidence" value="ECO:0007669"/>
    <property type="project" value="UniProtKB-SubCell"/>
</dbReference>
<evidence type="ECO:0000313" key="17">
    <source>
        <dbReference type="EMBL" id="JAT74270.1"/>
    </source>
</evidence>
<dbReference type="InterPro" id="IPR029058">
    <property type="entry name" value="AB_hydrolase_fold"/>
</dbReference>
<name>A0A1D2A505_AUXPR</name>
<dbReference type="InterPro" id="IPR002921">
    <property type="entry name" value="Fungal_lipase-type"/>
</dbReference>
<gene>
    <name evidence="17" type="ORF">g.92900</name>
</gene>
<evidence type="ECO:0000256" key="3">
    <source>
        <dbReference type="ARBA" id="ARBA00022475"/>
    </source>
</evidence>
<keyword evidence="7" id="KW-0378">Hydrolase</keyword>
<evidence type="ECO:0000256" key="2">
    <source>
        <dbReference type="ARBA" id="ARBA00004651"/>
    </source>
</evidence>
<reference evidence="17" key="1">
    <citation type="submission" date="2015-08" db="EMBL/GenBank/DDBJ databases">
        <authorList>
            <person name="Babu N.S."/>
            <person name="Beckwith C.J."/>
            <person name="Beseler K.G."/>
            <person name="Brison A."/>
            <person name="Carone J.V."/>
            <person name="Caskin T.P."/>
            <person name="Diamond M."/>
            <person name="Durham M.E."/>
            <person name="Foxe J.M."/>
            <person name="Go M."/>
            <person name="Henderson B.A."/>
            <person name="Jones I.B."/>
            <person name="McGettigan J.A."/>
            <person name="Micheletti S.J."/>
            <person name="Nasrallah M.E."/>
            <person name="Ortiz D."/>
            <person name="Piller C.R."/>
            <person name="Privatt S.R."/>
            <person name="Schneider S.L."/>
            <person name="Sharp S."/>
            <person name="Smith T.C."/>
            <person name="Stanton J.D."/>
            <person name="Ullery H.E."/>
            <person name="Wilson R.J."/>
            <person name="Serrano M.G."/>
            <person name="Buck G."/>
            <person name="Lee V."/>
            <person name="Wang Y."/>
            <person name="Carvalho R."/>
            <person name="Voegtly L."/>
            <person name="Shi R."/>
            <person name="Duckworth R."/>
            <person name="Johnson A."/>
            <person name="Loviza R."/>
            <person name="Walstead R."/>
            <person name="Shah Z."/>
            <person name="Kiflezghi M."/>
            <person name="Wade K."/>
            <person name="Ball S.L."/>
            <person name="Bradley K.W."/>
            <person name="Asai D.J."/>
            <person name="Bowman C.A."/>
            <person name="Russell D.A."/>
            <person name="Pope W.H."/>
            <person name="Jacobs-Sera D."/>
            <person name="Hendrix R.W."/>
            <person name="Hatfull G.F."/>
        </authorList>
    </citation>
    <scope>NUCLEOTIDE SEQUENCE</scope>
</reference>
<evidence type="ECO:0000256" key="14">
    <source>
        <dbReference type="ARBA" id="ARBA00026104"/>
    </source>
</evidence>
<accession>A0A1D2A505</accession>
<sequence length="685" mass="76291">MSRFCCCGSIMQEAVLDTSEPASREIAKSLNMLFGGIDLDPTDRLFAALLVAEHQSDQRQRNMRHMLSRAGYVTNMQRQGAFIKGSQRRDGGQLSQTPEPRAHRSVSWHLPPSPFSSRTSRVMPMYRRTMMKLDEVALEEGGRFDDAMSGTDSPSLKWVREQLGTRITLAYQYAPIITPVCLPAVYCDHLTPQEAADIYSGLRENVPVQQLRQAQSMSLYAIAAYGLQNIAWGRGKRPPTCAANITLFRKCMSKVFRLQDSYRQRNCEAILEVTGSDASDLLFVSYANTSGGALPYLVMRHRPSNSLVISIRGTVSMEDLITDLLSQPVDVSDWLPPWVQEAQSHKGECMYAHAGVVSAATAILLDMEEKGLLKELLAAAKRRALLSRMSTRYSGEGAPGSQTMDRSDDSLPPGEQRAEVSDTAWRAGGGKLEAFFTIDRVRTLLRQESGRTMKLAVTGHSLGAAVACMLSFQLHQECPDLHCWAFCPPGGLMSWNLSVISRRFCTSLVVGKDAISRLSFNTVKRMVDEMVVCLARCRRPKLVVLSDLILRRRGGNRIPPLTLCDMDEIPEDTLAILERYFRTSLSQGGSQPEMYPPGSVMFLRPFKSGRKKTPVQWDAVWINAADLMGEGLHISPAMMLHHRLYNLTEAFESFFAMYDISLEGGAVRTPATKPRIRRVLGKCCV</sequence>
<feature type="domain" description="Fungal lipase-type" evidence="16">
    <location>
        <begin position="440"/>
        <end position="520"/>
    </location>
</feature>
<evidence type="ECO:0000256" key="7">
    <source>
        <dbReference type="ARBA" id="ARBA00022801"/>
    </source>
</evidence>
<evidence type="ECO:0000259" key="16">
    <source>
        <dbReference type="Pfam" id="PF01764"/>
    </source>
</evidence>
<evidence type="ECO:0000256" key="9">
    <source>
        <dbReference type="ARBA" id="ARBA00022963"/>
    </source>
</evidence>
<keyword evidence="6" id="KW-0479">Metal-binding</keyword>
<dbReference type="GO" id="GO:0016042">
    <property type="term" value="P:lipid catabolic process"/>
    <property type="evidence" value="ECO:0007669"/>
    <property type="project" value="UniProtKB-KW"/>
</dbReference>
<dbReference type="PANTHER" id="PTHR45792">
    <property type="entry name" value="DIACYLGLYCEROL LIPASE HOMOLOG-RELATED"/>
    <property type="match status" value="1"/>
</dbReference>
<evidence type="ECO:0000256" key="8">
    <source>
        <dbReference type="ARBA" id="ARBA00022837"/>
    </source>
</evidence>
<evidence type="ECO:0000256" key="1">
    <source>
        <dbReference type="ARBA" id="ARBA00001913"/>
    </source>
</evidence>
<feature type="region of interest" description="Disordered" evidence="15">
    <location>
        <begin position="83"/>
        <end position="110"/>
    </location>
</feature>
<keyword evidence="12" id="KW-0472">Membrane</keyword>
<dbReference type="GO" id="GO:0016298">
    <property type="term" value="F:lipase activity"/>
    <property type="evidence" value="ECO:0007669"/>
    <property type="project" value="TreeGrafter"/>
</dbReference>
<keyword evidence="4" id="KW-0597">Phosphoprotein</keyword>
<dbReference type="GO" id="GO:0046872">
    <property type="term" value="F:metal ion binding"/>
    <property type="evidence" value="ECO:0007669"/>
    <property type="project" value="UniProtKB-KW"/>
</dbReference>
<dbReference type="PANTHER" id="PTHR45792:SF8">
    <property type="entry name" value="DIACYLGLYCEROL LIPASE-ALPHA"/>
    <property type="match status" value="1"/>
</dbReference>
<dbReference type="Gene3D" id="3.40.50.1820">
    <property type="entry name" value="alpha/beta hydrolase"/>
    <property type="match status" value="1"/>
</dbReference>
<dbReference type="SUPFAM" id="SSF53474">
    <property type="entry name" value="alpha/beta-Hydrolases"/>
    <property type="match status" value="1"/>
</dbReference>
<evidence type="ECO:0000256" key="11">
    <source>
        <dbReference type="ARBA" id="ARBA00023098"/>
    </source>
</evidence>
<comment type="subcellular location">
    <subcellularLocation>
        <location evidence="2">Cell membrane</location>
        <topology evidence="2">Multi-pass membrane protein</topology>
    </subcellularLocation>
</comment>
<dbReference type="EC" id="3.1.1.116" evidence="14"/>
<evidence type="ECO:0000256" key="12">
    <source>
        <dbReference type="ARBA" id="ARBA00023136"/>
    </source>
</evidence>
<evidence type="ECO:0000256" key="13">
    <source>
        <dbReference type="ARBA" id="ARBA00024531"/>
    </source>
</evidence>
<evidence type="ECO:0000256" key="6">
    <source>
        <dbReference type="ARBA" id="ARBA00022723"/>
    </source>
</evidence>
<keyword evidence="3" id="KW-1003">Cell membrane</keyword>
<dbReference type="AlphaFoldDB" id="A0A1D2A505"/>
<keyword evidence="8" id="KW-0106">Calcium</keyword>
<organism evidence="17">
    <name type="scientific">Auxenochlorella protothecoides</name>
    <name type="common">Green microalga</name>
    <name type="synonym">Chlorella protothecoides</name>
    <dbReference type="NCBI Taxonomy" id="3075"/>
    <lineage>
        <taxon>Eukaryota</taxon>
        <taxon>Viridiplantae</taxon>
        <taxon>Chlorophyta</taxon>
        <taxon>core chlorophytes</taxon>
        <taxon>Trebouxiophyceae</taxon>
        <taxon>Chlorellales</taxon>
        <taxon>Chlorellaceae</taxon>
        <taxon>Auxenochlorella</taxon>
    </lineage>
</organism>
<comment type="cofactor">
    <cofactor evidence="1">
        <name>Ca(2+)</name>
        <dbReference type="ChEBI" id="CHEBI:29108"/>
    </cofactor>
</comment>
<comment type="catalytic activity">
    <reaction evidence="13">
        <text>a 1,2-diacyl-sn-glycerol + H2O = a 2-acylglycerol + a fatty acid + H(+)</text>
        <dbReference type="Rhea" id="RHEA:33275"/>
        <dbReference type="ChEBI" id="CHEBI:15377"/>
        <dbReference type="ChEBI" id="CHEBI:15378"/>
        <dbReference type="ChEBI" id="CHEBI:17389"/>
        <dbReference type="ChEBI" id="CHEBI:17815"/>
        <dbReference type="ChEBI" id="CHEBI:28868"/>
        <dbReference type="EC" id="3.1.1.116"/>
    </reaction>
    <physiologicalReaction direction="left-to-right" evidence="13">
        <dbReference type="Rhea" id="RHEA:33276"/>
    </physiologicalReaction>
</comment>
<dbReference type="Pfam" id="PF01764">
    <property type="entry name" value="Lipase_3"/>
    <property type="match status" value="1"/>
</dbReference>
<keyword evidence="10" id="KW-1133">Transmembrane helix</keyword>
<dbReference type="InterPro" id="IPR052214">
    <property type="entry name" value="DAG_Lipase-Related"/>
</dbReference>
<keyword evidence="9" id="KW-0442">Lipid degradation</keyword>
<protein>
    <recommendedName>
        <fullName evidence="14">sn-1-specific diacylglycerol lipase</fullName>
        <ecNumber evidence="14">3.1.1.116</ecNumber>
    </recommendedName>
</protein>
<keyword evidence="11" id="KW-0443">Lipid metabolism</keyword>